<dbReference type="PANTHER" id="PTHR43685:SF2">
    <property type="entry name" value="GLYCOSYLTRANSFERASE 2-LIKE DOMAIN-CONTAINING PROTEIN"/>
    <property type="match status" value="1"/>
</dbReference>
<dbReference type="Pfam" id="PF00535">
    <property type="entry name" value="Glycos_transf_2"/>
    <property type="match status" value="1"/>
</dbReference>
<organism evidence="2">
    <name type="scientific">viral metagenome</name>
    <dbReference type="NCBI Taxonomy" id="1070528"/>
    <lineage>
        <taxon>unclassified sequences</taxon>
        <taxon>metagenomes</taxon>
        <taxon>organismal metagenomes</taxon>
    </lineage>
</organism>
<accession>A0A6C0KKG5</accession>
<proteinExistence type="predicted"/>
<sequence>MIPYFTFIVPTHKRYFLLERAIKSILSQTYQNYQIIIISDILDNETFNICHLLRKTDLFILKNGAKGPSESRNIGIENAKGNFIIFLDDDDAYEESYLENISNYIVDVNYNNEILYTNYKVICNDNYESATENDISHIPFNYIYVKNFIPPVCAIYPTYLIKNITFSFDLAYEDWEFILHAIQGNRTKHIPIYGPLKHENSNSDQRCSNCSIEEVTRCYNTVYKKYNNVNEVIHTLRRQLLNIDVNIYNRLFGSNLSEITTSQDKSDFLELYIKNNLDGIENINGIYKCVFVCWFGGYKTDFPEMSQNRFHAFQSLVSNIKIPVILITYKNYKSFELHEYPYHEAFEYLSATHKSDYMRQYLLHHYGCGYHDIKYRTQSWENEWEKDNWTSDENIWMYGRTELLPQWVAFKPGEENIQKYHMDLISTNYIICRKNTPFLEELITRVHSILDDKLEILKKYPGFEAGYYNDCVYEPVPENSYPFRWFETNGEIHHALMLKYKAHIKHGIPDVEYRNYR</sequence>
<protein>
    <recommendedName>
        <fullName evidence="1">Glycosyltransferase 2-like domain-containing protein</fullName>
    </recommendedName>
</protein>
<dbReference type="PANTHER" id="PTHR43685">
    <property type="entry name" value="GLYCOSYLTRANSFERASE"/>
    <property type="match status" value="1"/>
</dbReference>
<dbReference type="InterPro" id="IPR050834">
    <property type="entry name" value="Glycosyltransf_2"/>
</dbReference>
<dbReference type="InterPro" id="IPR001173">
    <property type="entry name" value="Glyco_trans_2-like"/>
</dbReference>
<feature type="domain" description="Glycosyltransferase 2-like" evidence="1">
    <location>
        <begin position="7"/>
        <end position="132"/>
    </location>
</feature>
<dbReference type="Gene3D" id="3.90.550.10">
    <property type="entry name" value="Spore Coat Polysaccharide Biosynthesis Protein SpsA, Chain A"/>
    <property type="match status" value="1"/>
</dbReference>
<dbReference type="AlphaFoldDB" id="A0A6C0KKG5"/>
<dbReference type="SUPFAM" id="SSF53448">
    <property type="entry name" value="Nucleotide-diphospho-sugar transferases"/>
    <property type="match status" value="1"/>
</dbReference>
<evidence type="ECO:0000259" key="1">
    <source>
        <dbReference type="Pfam" id="PF00535"/>
    </source>
</evidence>
<dbReference type="CDD" id="cd00761">
    <property type="entry name" value="Glyco_tranf_GTA_type"/>
    <property type="match status" value="1"/>
</dbReference>
<reference evidence="2" key="1">
    <citation type="journal article" date="2020" name="Nature">
        <title>Giant virus diversity and host interactions through global metagenomics.</title>
        <authorList>
            <person name="Schulz F."/>
            <person name="Roux S."/>
            <person name="Paez-Espino D."/>
            <person name="Jungbluth S."/>
            <person name="Walsh D.A."/>
            <person name="Denef V.J."/>
            <person name="McMahon K.D."/>
            <person name="Konstantinidis K.T."/>
            <person name="Eloe-Fadrosh E.A."/>
            <person name="Kyrpides N.C."/>
            <person name="Woyke T."/>
        </authorList>
    </citation>
    <scope>NUCLEOTIDE SEQUENCE</scope>
    <source>
        <strain evidence="2">GVMAG-S-3300012000-57</strain>
    </source>
</reference>
<name>A0A6C0KKG5_9ZZZZ</name>
<dbReference type="Gene3D" id="3.90.550.20">
    <property type="match status" value="1"/>
</dbReference>
<evidence type="ECO:0000313" key="2">
    <source>
        <dbReference type="EMBL" id="QHU17180.1"/>
    </source>
</evidence>
<dbReference type="InterPro" id="IPR029044">
    <property type="entry name" value="Nucleotide-diphossugar_trans"/>
</dbReference>
<dbReference type="EMBL" id="MN740899">
    <property type="protein sequence ID" value="QHU17180.1"/>
    <property type="molecule type" value="Genomic_DNA"/>
</dbReference>